<dbReference type="RefSeq" id="WP_241967697.1">
    <property type="nucleotide sequence ID" value="NZ_CP033078.1"/>
</dbReference>
<organism evidence="1 2">
    <name type="scientific">Vibrio zhugei</name>
    <dbReference type="NCBI Taxonomy" id="2479546"/>
    <lineage>
        <taxon>Bacteria</taxon>
        <taxon>Pseudomonadati</taxon>
        <taxon>Pseudomonadota</taxon>
        <taxon>Gammaproteobacteria</taxon>
        <taxon>Vibrionales</taxon>
        <taxon>Vibrionaceae</taxon>
        <taxon>Vibrio</taxon>
    </lineage>
</organism>
<protein>
    <submittedName>
        <fullName evidence="1">Uncharacterized protein</fullName>
    </submittedName>
</protein>
<name>A0ABV7CEA5_9VIBR</name>
<reference evidence="2" key="1">
    <citation type="journal article" date="2019" name="Int. J. Syst. Evol. Microbiol.">
        <title>The Global Catalogue of Microorganisms (GCM) 10K type strain sequencing project: providing services to taxonomists for standard genome sequencing and annotation.</title>
        <authorList>
            <consortium name="The Broad Institute Genomics Platform"/>
            <consortium name="The Broad Institute Genome Sequencing Center for Infectious Disease"/>
            <person name="Wu L."/>
            <person name="Ma J."/>
        </authorList>
    </citation>
    <scope>NUCLEOTIDE SEQUENCE [LARGE SCALE GENOMIC DNA]</scope>
    <source>
        <strain evidence="2">KCTC 62784</strain>
    </source>
</reference>
<sequence>MWRGCIIKESSLEVTGTLNCELSIFYWLNSHYNDLIKDSSFASLVGGNTLQFDPTLDERFDLVCYDDKINMIFDKDKRLKFFIVGCPLDDKLVSILSTEDIPLTEKMDLASIKSVLGEPVKSVGSRKLPGLVKNGWIQYDLLGQYKLTFSLAHTNPDQIVDIRISVCE</sequence>
<comment type="caution">
    <text evidence="1">The sequence shown here is derived from an EMBL/GenBank/DDBJ whole genome shotgun (WGS) entry which is preliminary data.</text>
</comment>
<accession>A0ABV7CEA5</accession>
<dbReference type="EMBL" id="JBHRSE010000110">
    <property type="protein sequence ID" value="MFC3025159.1"/>
    <property type="molecule type" value="Genomic_DNA"/>
</dbReference>
<keyword evidence="2" id="KW-1185">Reference proteome</keyword>
<evidence type="ECO:0000313" key="1">
    <source>
        <dbReference type="EMBL" id="MFC3025159.1"/>
    </source>
</evidence>
<dbReference type="Proteomes" id="UP001595384">
    <property type="component" value="Unassembled WGS sequence"/>
</dbReference>
<evidence type="ECO:0000313" key="2">
    <source>
        <dbReference type="Proteomes" id="UP001595384"/>
    </source>
</evidence>
<gene>
    <name evidence="1" type="ORF">ACFODT_15245</name>
</gene>
<proteinExistence type="predicted"/>